<evidence type="ECO:0000256" key="1">
    <source>
        <dbReference type="ARBA" id="ARBA00007347"/>
    </source>
</evidence>
<comment type="similarity">
    <text evidence="1 3">Belongs to the CMC family.</text>
</comment>
<protein>
    <recommendedName>
        <fullName evidence="3">COX assembly mitochondrial protein</fullName>
    </recommendedName>
</protein>
<name>A0AAV0VB35_9STRA</name>
<keyword evidence="5" id="KW-1185">Reference proteome</keyword>
<evidence type="ECO:0000313" key="4">
    <source>
        <dbReference type="EMBL" id="CAI5745763.1"/>
    </source>
</evidence>
<dbReference type="InterPro" id="IPR013892">
    <property type="entry name" value="Cyt_c_biogenesis_Cmc1-like"/>
</dbReference>
<dbReference type="Proteomes" id="UP001162029">
    <property type="component" value="Unassembled WGS sequence"/>
</dbReference>
<dbReference type="AlphaFoldDB" id="A0AAV0VB35"/>
<dbReference type="PROSITE" id="PS51808">
    <property type="entry name" value="CHCH"/>
    <property type="match status" value="1"/>
</dbReference>
<evidence type="ECO:0000256" key="3">
    <source>
        <dbReference type="RuleBase" id="RU364104"/>
    </source>
</evidence>
<evidence type="ECO:0000256" key="2">
    <source>
        <dbReference type="ARBA" id="ARBA00023157"/>
    </source>
</evidence>
<keyword evidence="3" id="KW-0496">Mitochondrion</keyword>
<comment type="subcellular location">
    <subcellularLocation>
        <location evidence="3">Mitochondrion</location>
    </subcellularLocation>
</comment>
<sequence length="104" mass="12145">MEEKPVNKETAKAQFRSSRLSWSNQAEHKLKQELSDIAIAKCHSVAEKFAKCAKANGLMVVFKCQDHNKALNACLHQHTNDEQFEIYRQKREKSMTEEEKSRYM</sequence>
<comment type="caution">
    <text evidence="4">The sequence shown here is derived from an EMBL/GenBank/DDBJ whole genome shotgun (WGS) entry which is preliminary data.</text>
</comment>
<evidence type="ECO:0000313" key="5">
    <source>
        <dbReference type="Proteomes" id="UP001162029"/>
    </source>
</evidence>
<proteinExistence type="inferred from homology"/>
<dbReference type="Pfam" id="PF08583">
    <property type="entry name" value="Cmc1"/>
    <property type="match status" value="1"/>
</dbReference>
<accession>A0AAV0VB35</accession>
<organism evidence="4 5">
    <name type="scientific">Peronospora destructor</name>
    <dbReference type="NCBI Taxonomy" id="86335"/>
    <lineage>
        <taxon>Eukaryota</taxon>
        <taxon>Sar</taxon>
        <taxon>Stramenopiles</taxon>
        <taxon>Oomycota</taxon>
        <taxon>Peronosporomycetes</taxon>
        <taxon>Peronosporales</taxon>
        <taxon>Peronosporaceae</taxon>
        <taxon>Peronospora</taxon>
    </lineage>
</organism>
<dbReference type="GO" id="GO:0005739">
    <property type="term" value="C:mitochondrion"/>
    <property type="evidence" value="ECO:0007669"/>
    <property type="project" value="UniProtKB-SubCell"/>
</dbReference>
<gene>
    <name evidence="4" type="ORF">PDE001_LOCUS10808</name>
</gene>
<dbReference type="EMBL" id="CANTFM010002319">
    <property type="protein sequence ID" value="CAI5745763.1"/>
    <property type="molecule type" value="Genomic_DNA"/>
</dbReference>
<reference evidence="4" key="1">
    <citation type="submission" date="2022-12" db="EMBL/GenBank/DDBJ databases">
        <authorList>
            <person name="Webb A."/>
        </authorList>
    </citation>
    <scope>NUCLEOTIDE SEQUENCE</scope>
    <source>
        <strain evidence="4">Pd1</strain>
    </source>
</reference>
<keyword evidence="2" id="KW-1015">Disulfide bond</keyword>